<comment type="caution">
    <text evidence="7">Lacks conserved residue(s) required for the propagation of feature annotation.</text>
</comment>
<comment type="pathway">
    <text evidence="7">Amino-acid biosynthesis; L-methionine biosynthesis via de novo pathway; O-acetyl-L-homoserine from L-homoserine: step 1/1.</text>
</comment>
<evidence type="ECO:0000256" key="5">
    <source>
        <dbReference type="ARBA" id="ARBA00023315"/>
    </source>
</evidence>
<dbReference type="RefSeq" id="WP_373955956.1">
    <property type="nucleotide sequence ID" value="NZ_JBHDLN010000017.1"/>
</dbReference>
<dbReference type="Gene3D" id="3.40.50.880">
    <property type="match status" value="1"/>
</dbReference>
<evidence type="ECO:0000256" key="7">
    <source>
        <dbReference type="HAMAP-Rule" id="MF_00295"/>
    </source>
</evidence>
<keyword evidence="1 7" id="KW-0963">Cytoplasm</keyword>
<accession>A0ABV4V7J3</accession>
<feature type="site" description="Important for acyl-CoA specificity" evidence="7">
    <location>
        <position position="111"/>
    </location>
</feature>
<evidence type="ECO:0000256" key="4">
    <source>
        <dbReference type="ARBA" id="ARBA00023167"/>
    </source>
</evidence>
<dbReference type="PANTHER" id="PTHR20919:SF0">
    <property type="entry name" value="HOMOSERINE O-SUCCINYLTRANSFERASE"/>
    <property type="match status" value="1"/>
</dbReference>
<feature type="active site" description="Proton acceptor" evidence="7">
    <location>
        <position position="235"/>
    </location>
</feature>
<dbReference type="EMBL" id="JBHDLN010000017">
    <property type="protein sequence ID" value="MFB0845945.1"/>
    <property type="molecule type" value="Genomic_DNA"/>
</dbReference>
<dbReference type="SUPFAM" id="SSF52317">
    <property type="entry name" value="Class I glutamine amidotransferase-like"/>
    <property type="match status" value="1"/>
</dbReference>
<feature type="active site" evidence="7">
    <location>
        <position position="237"/>
    </location>
</feature>
<evidence type="ECO:0000313" key="9">
    <source>
        <dbReference type="Proteomes" id="UP001575622"/>
    </source>
</evidence>
<dbReference type="Pfam" id="PF04204">
    <property type="entry name" value="HTS"/>
    <property type="match status" value="1"/>
</dbReference>
<feature type="binding site" evidence="7">
    <location>
        <position position="249"/>
    </location>
    <ligand>
        <name>substrate</name>
    </ligand>
</feature>
<organism evidence="8 9">
    <name type="scientific">Paenibacillus oleatilyticus</name>
    <dbReference type="NCBI Taxonomy" id="2594886"/>
    <lineage>
        <taxon>Bacteria</taxon>
        <taxon>Bacillati</taxon>
        <taxon>Bacillota</taxon>
        <taxon>Bacilli</taxon>
        <taxon>Bacillales</taxon>
        <taxon>Paenibacillaceae</taxon>
        <taxon>Paenibacillus</taxon>
    </lineage>
</organism>
<dbReference type="CDD" id="cd03131">
    <property type="entry name" value="GATase1_HTS"/>
    <property type="match status" value="1"/>
</dbReference>
<comment type="similarity">
    <text evidence="7">Belongs to the MetA family.</text>
</comment>
<protein>
    <recommendedName>
        <fullName evidence="7">Homoserine O-acetyltransferase</fullName>
        <shortName evidence="7">HAT</shortName>
        <ecNumber evidence="7">2.3.1.31</ecNumber>
    </recommendedName>
    <alternativeName>
        <fullName evidence="7">Homoserine transacetylase</fullName>
        <shortName evidence="7">HTA</shortName>
    </alternativeName>
</protein>
<dbReference type="PIRSF" id="PIRSF000450">
    <property type="entry name" value="H_ser_succinyltr"/>
    <property type="match status" value="1"/>
</dbReference>
<evidence type="ECO:0000256" key="1">
    <source>
        <dbReference type="ARBA" id="ARBA00022490"/>
    </source>
</evidence>
<proteinExistence type="inferred from homology"/>
<dbReference type="InterPro" id="IPR005697">
    <property type="entry name" value="HST_MetA"/>
</dbReference>
<dbReference type="NCBIfam" id="TIGR01001">
    <property type="entry name" value="metA"/>
    <property type="match status" value="1"/>
</dbReference>
<dbReference type="GO" id="GO:0008899">
    <property type="term" value="F:homoserine O-succinyltransferase activity"/>
    <property type="evidence" value="ECO:0007669"/>
    <property type="project" value="UniProtKB-EC"/>
</dbReference>
<comment type="subcellular location">
    <subcellularLocation>
        <location evidence="7">Cytoplasm</location>
    </subcellularLocation>
</comment>
<name>A0ABV4V7J3_9BACL</name>
<dbReference type="HAMAP" id="MF_00295">
    <property type="entry name" value="MetA_acyltransf"/>
    <property type="match status" value="1"/>
</dbReference>
<dbReference type="EC" id="2.3.1.31" evidence="7"/>
<comment type="caution">
    <text evidence="8">The sequence shown here is derived from an EMBL/GenBank/DDBJ whole genome shotgun (WGS) entry which is preliminary data.</text>
</comment>
<keyword evidence="3 7" id="KW-0808">Transferase</keyword>
<comment type="function">
    <text evidence="7">Transfers an acetyl group from acetyl-CoA to L-homoserine, forming acetyl-L-homoserine.</text>
</comment>
<sequence length="308" mass="36035">MPIKVPDHLPAKEVLVNENIFVMDESVAFRQDIRPLRIVILNLMPTKETTETQLLRLIGNTPLQVEFILLHPKTHTSKNTSLEHLEQFYKTFEDIKHERFDGMIITGAPVEQLEFEEVNYWEELTQIMEWSKTHVTSTLHICWAAQAGLYYHFGVPKYPLEEKIFGVFPHTITTANVKLLRGFDELFLVPQSRHTDVRREDVARVEQLDILSESEEAGVYIAATKDGKQIFITGHSEYDACTLKYEYDRDVNKGMEIAIPKNYYPKDDPTRPPLNTWRAHANLLFSNWLNYYVYQETPYDLYKGDYMI</sequence>
<keyword evidence="5 7" id="KW-0012">Acyltransferase</keyword>
<keyword evidence="9" id="KW-1185">Reference proteome</keyword>
<evidence type="ECO:0000256" key="2">
    <source>
        <dbReference type="ARBA" id="ARBA00022605"/>
    </source>
</evidence>
<feature type="site" description="Important for substrate specificity" evidence="7">
    <location>
        <position position="192"/>
    </location>
</feature>
<feature type="binding site" evidence="7">
    <location>
        <position position="192"/>
    </location>
    <ligand>
        <name>substrate</name>
    </ligand>
</feature>
<feature type="binding site" evidence="7">
    <location>
        <position position="163"/>
    </location>
    <ligand>
        <name>substrate</name>
    </ligand>
</feature>
<feature type="active site" description="Acyl-thioester intermediate" evidence="7">
    <location>
        <position position="142"/>
    </location>
</feature>
<dbReference type="InterPro" id="IPR029062">
    <property type="entry name" value="Class_I_gatase-like"/>
</dbReference>
<keyword evidence="4 7" id="KW-0486">Methionine biosynthesis</keyword>
<reference evidence="8 9" key="1">
    <citation type="submission" date="2024-09" db="EMBL/GenBank/DDBJ databases">
        <authorList>
            <person name="Makale K.P.P."/>
            <person name="Makhzoum A."/>
            <person name="Rantong G."/>
            <person name="Rahube T.O."/>
        </authorList>
    </citation>
    <scope>NUCLEOTIDE SEQUENCE [LARGE SCALE GENOMIC DNA]</scope>
    <source>
        <strain evidence="8 9">KM_D13</strain>
    </source>
</reference>
<dbReference type="InterPro" id="IPR033752">
    <property type="entry name" value="MetA_family"/>
</dbReference>
<dbReference type="PANTHER" id="PTHR20919">
    <property type="entry name" value="HOMOSERINE O-SUCCINYLTRANSFERASE"/>
    <property type="match status" value="1"/>
</dbReference>
<keyword evidence="2 7" id="KW-0028">Amino-acid biosynthesis</keyword>
<evidence type="ECO:0000256" key="6">
    <source>
        <dbReference type="ARBA" id="ARBA00049043"/>
    </source>
</evidence>
<evidence type="ECO:0000256" key="3">
    <source>
        <dbReference type="ARBA" id="ARBA00022679"/>
    </source>
</evidence>
<dbReference type="Proteomes" id="UP001575622">
    <property type="component" value="Unassembled WGS sequence"/>
</dbReference>
<gene>
    <name evidence="8" type="primary">metA</name>
    <name evidence="7" type="synonym">metAA</name>
    <name evidence="8" type="ORF">ACEU3E_27515</name>
</gene>
<evidence type="ECO:0000313" key="8">
    <source>
        <dbReference type="EMBL" id="MFB0845945.1"/>
    </source>
</evidence>
<comment type="catalytic activity">
    <reaction evidence="6 7">
        <text>L-homoserine + acetyl-CoA = O-acetyl-L-homoserine + CoA</text>
        <dbReference type="Rhea" id="RHEA:13701"/>
        <dbReference type="ChEBI" id="CHEBI:57287"/>
        <dbReference type="ChEBI" id="CHEBI:57288"/>
        <dbReference type="ChEBI" id="CHEBI:57476"/>
        <dbReference type="ChEBI" id="CHEBI:57716"/>
        <dbReference type="EC" id="2.3.1.31"/>
    </reaction>
</comment>